<dbReference type="InterPro" id="IPR014710">
    <property type="entry name" value="RmlC-like_jellyroll"/>
</dbReference>
<dbReference type="PROSITE" id="PS50042">
    <property type="entry name" value="CNMP_BINDING_3"/>
    <property type="match status" value="1"/>
</dbReference>
<name>A0ABV9W5Z0_9ACTN</name>
<dbReference type="PROSITE" id="PS51063">
    <property type="entry name" value="HTH_CRP_2"/>
    <property type="match status" value="1"/>
</dbReference>
<comment type="caution">
    <text evidence="6">The sequence shown here is derived from an EMBL/GenBank/DDBJ whole genome shotgun (WGS) entry which is preliminary data.</text>
</comment>
<keyword evidence="2" id="KW-0238">DNA-binding</keyword>
<dbReference type="InterPro" id="IPR000595">
    <property type="entry name" value="cNMP-bd_dom"/>
</dbReference>
<evidence type="ECO:0000259" key="5">
    <source>
        <dbReference type="PROSITE" id="PS51063"/>
    </source>
</evidence>
<gene>
    <name evidence="6" type="ORF">ACFPIJ_32155</name>
</gene>
<proteinExistence type="predicted"/>
<feature type="domain" description="Cyclic nucleotide-binding" evidence="4">
    <location>
        <begin position="16"/>
        <end position="117"/>
    </location>
</feature>
<sequence length="220" mass="24051">MTVAERQAFGGRSFRRSWRGGAVLCRQGDPPDWVALLLTGHVKVSLHTADGDTVMLAICGPGALIGDLSAIDRRPRSGTVEALGDVTAALMPMAALDGYLDAHRRVGLVLTQEVTRRLRDADRTRVELSVHSAADRLAARIVELADRFGRPHGRSVHIGPMLSQDDLAHWVGASREAVAKTFAMWRRQGWIRTGRRSITVLDLEALRRRAGLPDPMPQAA</sequence>
<protein>
    <submittedName>
        <fullName evidence="6">Crp/Fnr family transcriptional regulator</fullName>
    </submittedName>
</protein>
<dbReference type="SUPFAM" id="SSF46785">
    <property type="entry name" value="Winged helix' DNA-binding domain"/>
    <property type="match status" value="1"/>
</dbReference>
<dbReference type="InterPro" id="IPR036390">
    <property type="entry name" value="WH_DNA-bd_sf"/>
</dbReference>
<evidence type="ECO:0000259" key="4">
    <source>
        <dbReference type="PROSITE" id="PS50042"/>
    </source>
</evidence>
<evidence type="ECO:0000313" key="7">
    <source>
        <dbReference type="Proteomes" id="UP001595912"/>
    </source>
</evidence>
<dbReference type="Gene3D" id="2.60.120.10">
    <property type="entry name" value="Jelly Rolls"/>
    <property type="match status" value="1"/>
</dbReference>
<dbReference type="InterPro" id="IPR018490">
    <property type="entry name" value="cNMP-bd_dom_sf"/>
</dbReference>
<dbReference type="EMBL" id="JBHSIU010000041">
    <property type="protein sequence ID" value="MFC5002476.1"/>
    <property type="molecule type" value="Genomic_DNA"/>
</dbReference>
<keyword evidence="3" id="KW-0804">Transcription</keyword>
<accession>A0ABV9W5Z0</accession>
<dbReference type="SMART" id="SM00419">
    <property type="entry name" value="HTH_CRP"/>
    <property type="match status" value="1"/>
</dbReference>
<evidence type="ECO:0000313" key="6">
    <source>
        <dbReference type="EMBL" id="MFC5002476.1"/>
    </source>
</evidence>
<dbReference type="CDD" id="cd00038">
    <property type="entry name" value="CAP_ED"/>
    <property type="match status" value="1"/>
</dbReference>
<evidence type="ECO:0000256" key="2">
    <source>
        <dbReference type="ARBA" id="ARBA00023125"/>
    </source>
</evidence>
<dbReference type="RefSeq" id="WP_380120548.1">
    <property type="nucleotide sequence ID" value="NZ_JBHSIU010000041.1"/>
</dbReference>
<dbReference type="SMART" id="SM00100">
    <property type="entry name" value="cNMP"/>
    <property type="match status" value="1"/>
</dbReference>
<dbReference type="Pfam" id="PF00027">
    <property type="entry name" value="cNMP_binding"/>
    <property type="match status" value="1"/>
</dbReference>
<evidence type="ECO:0000256" key="1">
    <source>
        <dbReference type="ARBA" id="ARBA00023015"/>
    </source>
</evidence>
<dbReference type="InterPro" id="IPR036388">
    <property type="entry name" value="WH-like_DNA-bd_sf"/>
</dbReference>
<dbReference type="InterPro" id="IPR050397">
    <property type="entry name" value="Env_Response_Regulators"/>
</dbReference>
<evidence type="ECO:0000256" key="3">
    <source>
        <dbReference type="ARBA" id="ARBA00023163"/>
    </source>
</evidence>
<organism evidence="6 7">
    <name type="scientific">Dactylosporangium cerinum</name>
    <dbReference type="NCBI Taxonomy" id="1434730"/>
    <lineage>
        <taxon>Bacteria</taxon>
        <taxon>Bacillati</taxon>
        <taxon>Actinomycetota</taxon>
        <taxon>Actinomycetes</taxon>
        <taxon>Micromonosporales</taxon>
        <taxon>Micromonosporaceae</taxon>
        <taxon>Dactylosporangium</taxon>
    </lineage>
</organism>
<keyword evidence="7" id="KW-1185">Reference proteome</keyword>
<dbReference type="Pfam" id="PF13545">
    <property type="entry name" value="HTH_Crp_2"/>
    <property type="match status" value="1"/>
</dbReference>
<feature type="domain" description="HTH crp-type" evidence="5">
    <location>
        <begin position="131"/>
        <end position="204"/>
    </location>
</feature>
<dbReference type="PANTHER" id="PTHR24567">
    <property type="entry name" value="CRP FAMILY TRANSCRIPTIONAL REGULATORY PROTEIN"/>
    <property type="match status" value="1"/>
</dbReference>
<dbReference type="InterPro" id="IPR012318">
    <property type="entry name" value="HTH_CRP"/>
</dbReference>
<dbReference type="Gene3D" id="1.10.10.10">
    <property type="entry name" value="Winged helix-like DNA-binding domain superfamily/Winged helix DNA-binding domain"/>
    <property type="match status" value="1"/>
</dbReference>
<dbReference type="SUPFAM" id="SSF51206">
    <property type="entry name" value="cAMP-binding domain-like"/>
    <property type="match status" value="1"/>
</dbReference>
<keyword evidence="1" id="KW-0805">Transcription regulation</keyword>
<dbReference type="PANTHER" id="PTHR24567:SF74">
    <property type="entry name" value="HTH-TYPE TRANSCRIPTIONAL REGULATOR ARCR"/>
    <property type="match status" value="1"/>
</dbReference>
<reference evidence="7" key="1">
    <citation type="journal article" date="2019" name="Int. J. Syst. Evol. Microbiol.">
        <title>The Global Catalogue of Microorganisms (GCM) 10K type strain sequencing project: providing services to taxonomists for standard genome sequencing and annotation.</title>
        <authorList>
            <consortium name="The Broad Institute Genomics Platform"/>
            <consortium name="The Broad Institute Genome Sequencing Center for Infectious Disease"/>
            <person name="Wu L."/>
            <person name="Ma J."/>
        </authorList>
    </citation>
    <scope>NUCLEOTIDE SEQUENCE [LARGE SCALE GENOMIC DNA]</scope>
    <source>
        <strain evidence="7">CGMCC 4.7152</strain>
    </source>
</reference>
<dbReference type="Proteomes" id="UP001595912">
    <property type="component" value="Unassembled WGS sequence"/>
</dbReference>